<evidence type="ECO:0000313" key="2">
    <source>
        <dbReference type="Proteomes" id="UP000054498"/>
    </source>
</evidence>
<name>A0A0D2JAE9_9CHLO</name>
<reference evidence="1 2" key="1">
    <citation type="journal article" date="2013" name="BMC Genomics">
        <title>Reconstruction of the lipid metabolism for the microalga Monoraphidium neglectum from its genome sequence reveals characteristics suitable for biofuel production.</title>
        <authorList>
            <person name="Bogen C."/>
            <person name="Al-Dilaimi A."/>
            <person name="Albersmeier A."/>
            <person name="Wichmann J."/>
            <person name="Grundmann M."/>
            <person name="Rupp O."/>
            <person name="Lauersen K.J."/>
            <person name="Blifernez-Klassen O."/>
            <person name="Kalinowski J."/>
            <person name="Goesmann A."/>
            <person name="Mussgnug J.H."/>
            <person name="Kruse O."/>
        </authorList>
    </citation>
    <scope>NUCLEOTIDE SEQUENCE [LARGE SCALE GENOMIC DNA]</scope>
    <source>
        <strain evidence="1 2">SAG 48.87</strain>
    </source>
</reference>
<organism evidence="1 2">
    <name type="scientific">Monoraphidium neglectum</name>
    <dbReference type="NCBI Taxonomy" id="145388"/>
    <lineage>
        <taxon>Eukaryota</taxon>
        <taxon>Viridiplantae</taxon>
        <taxon>Chlorophyta</taxon>
        <taxon>core chlorophytes</taxon>
        <taxon>Chlorophyceae</taxon>
        <taxon>CS clade</taxon>
        <taxon>Sphaeropleales</taxon>
        <taxon>Selenastraceae</taxon>
        <taxon>Monoraphidium</taxon>
    </lineage>
</organism>
<protein>
    <submittedName>
        <fullName evidence="1">Uncharacterized protein</fullName>
    </submittedName>
</protein>
<dbReference type="Proteomes" id="UP000054498">
    <property type="component" value="Unassembled WGS sequence"/>
</dbReference>
<keyword evidence="2" id="KW-1185">Reference proteome</keyword>
<evidence type="ECO:0000313" key="1">
    <source>
        <dbReference type="EMBL" id="KIY96717.1"/>
    </source>
</evidence>
<proteinExistence type="predicted"/>
<dbReference type="STRING" id="145388.A0A0D2JAE9"/>
<dbReference type="GeneID" id="25728486"/>
<dbReference type="KEGG" id="mng:MNEG_11243"/>
<dbReference type="AlphaFoldDB" id="A0A0D2JAE9"/>
<dbReference type="EMBL" id="KK102874">
    <property type="protein sequence ID" value="KIY96717.1"/>
    <property type="molecule type" value="Genomic_DNA"/>
</dbReference>
<dbReference type="OrthoDB" id="10687029at2759"/>
<dbReference type="RefSeq" id="XP_013895737.1">
    <property type="nucleotide sequence ID" value="XM_014040283.1"/>
</dbReference>
<gene>
    <name evidence="1" type="ORF">MNEG_11243</name>
</gene>
<accession>A0A0D2JAE9</accession>
<sequence>MRVIASSAIEAGMSPDQAVMAGMCRPEDRESLAAAFAAEAARAAAAAAGGAAPPPMSADSALDGFAAPGAAGKAHALMSGLNELRAHHASPPPLANGGGSGMFNAFGFSLFGGPSDSLGGFDALAAAAPKAVSDDGVPRGGTDQGTASLAGLMPVAASTLKLPAPVGDGAVLGGGGAGGDGALAAMVAGLNLQIRDLAAANTAGAAASPQTPERND</sequence>